<evidence type="ECO:0000313" key="2">
    <source>
        <dbReference type="EMBL" id="KYC46011.1"/>
    </source>
</evidence>
<dbReference type="Proteomes" id="UP000092401">
    <property type="component" value="Unassembled WGS sequence"/>
</dbReference>
<dbReference type="AlphaFoldDB" id="A0A150IUT9"/>
<keyword evidence="1" id="KW-0812">Transmembrane</keyword>
<evidence type="ECO:0000313" key="4">
    <source>
        <dbReference type="EMBL" id="KYC51160.1"/>
    </source>
</evidence>
<evidence type="ECO:0000313" key="3">
    <source>
        <dbReference type="EMBL" id="KYC48635.1"/>
    </source>
</evidence>
<accession>A0A150IUT9</accession>
<dbReference type="EMBL" id="LNGF01000002">
    <property type="protein sequence ID" value="KYC48635.1"/>
    <property type="molecule type" value="Genomic_DNA"/>
</dbReference>
<dbReference type="EMBL" id="LNJC01000003">
    <property type="protein sequence ID" value="KYC51160.1"/>
    <property type="molecule type" value="Genomic_DNA"/>
</dbReference>
<evidence type="ECO:0000313" key="5">
    <source>
        <dbReference type="Proteomes" id="UP000091929"/>
    </source>
</evidence>
<evidence type="ECO:0000313" key="6">
    <source>
        <dbReference type="Proteomes" id="UP000092401"/>
    </source>
</evidence>
<accession>A0A150J1P0</accession>
<keyword evidence="1" id="KW-1133">Transmembrane helix</keyword>
<protein>
    <submittedName>
        <fullName evidence="3">Uncharacterized protein</fullName>
    </submittedName>
</protein>
<reference evidence="5 6" key="1">
    <citation type="journal article" date="2016" name="ISME J.">
        <title>Chasing the elusive Euryarchaeota class WSA2: genomes reveal a uniquely fastidious methyl-reducing methanogen.</title>
        <authorList>
            <person name="Nobu M.K."/>
            <person name="Narihiro T."/>
            <person name="Kuroda K."/>
            <person name="Mei R."/>
            <person name="Liu W.T."/>
        </authorList>
    </citation>
    <scope>NUCLEOTIDE SEQUENCE [LARGE SCALE GENOMIC DNA]</scope>
    <source>
        <strain evidence="2">B03fssc0709_Meth_Bin005</strain>
        <strain evidence="3">B15fssc0709_Meth_Bin003</strain>
        <strain evidence="4">BMIXfssc0709_Meth_Bin006</strain>
    </source>
</reference>
<feature type="transmembrane region" description="Helical" evidence="1">
    <location>
        <begin position="6"/>
        <end position="23"/>
    </location>
</feature>
<organism evidence="3 5">
    <name type="scientific">Candidatus Methanofastidiosum methylothiophilum</name>
    <dbReference type="NCBI Taxonomy" id="1705564"/>
    <lineage>
        <taxon>Archaea</taxon>
        <taxon>Methanobacteriati</taxon>
        <taxon>Methanobacteriota</taxon>
        <taxon>Stenosarchaea group</taxon>
        <taxon>Candidatus Methanofastidiosia</taxon>
        <taxon>Candidatus Methanofastidiosales</taxon>
        <taxon>Candidatus Methanofastidiosaceae</taxon>
        <taxon>Candidatus Methanofastidiosum</taxon>
    </lineage>
</organism>
<dbReference type="EMBL" id="LNGE01000006">
    <property type="protein sequence ID" value="KYC46011.1"/>
    <property type="molecule type" value="Genomic_DNA"/>
</dbReference>
<dbReference type="Proteomes" id="UP000091929">
    <property type="component" value="Unassembled WGS sequence"/>
</dbReference>
<accession>A0A150ILW4</accession>
<evidence type="ECO:0000256" key="1">
    <source>
        <dbReference type="SAM" id="Phobius"/>
    </source>
</evidence>
<gene>
    <name evidence="2" type="ORF">APG10_00320</name>
    <name evidence="3" type="ORF">APG11_00145</name>
    <name evidence="4" type="ORF">APG12_00286</name>
</gene>
<proteinExistence type="predicted"/>
<dbReference type="Proteomes" id="UP000092403">
    <property type="component" value="Unassembled WGS sequence"/>
</dbReference>
<sequence length="140" mass="16681">MIYEILIGAVVLISILFVIYFFYAPKKEGIPKEPAKRPITHEDVPSVPYYSEGEVIVEDELFGMKMIWDAYEDRVENFIKFLENSRGVQDPKVISTFQDIEGDYVKMKKRLQPFLRDNMVKRMDERILYARNLINKKFRY</sequence>
<name>A0A150IUT9_9EURY</name>
<keyword evidence="1" id="KW-0472">Membrane</keyword>
<comment type="caution">
    <text evidence="3">The sequence shown here is derived from an EMBL/GenBank/DDBJ whole genome shotgun (WGS) entry which is preliminary data.</text>
</comment>